<dbReference type="SUPFAM" id="SSF81383">
    <property type="entry name" value="F-box domain"/>
    <property type="match status" value="1"/>
</dbReference>
<dbReference type="PANTHER" id="PTHR38926">
    <property type="entry name" value="F-BOX DOMAIN CONTAINING PROTEIN, EXPRESSED"/>
    <property type="match status" value="1"/>
</dbReference>
<dbReference type="InterPro" id="IPR032675">
    <property type="entry name" value="LRR_dom_sf"/>
</dbReference>
<dbReference type="Gene3D" id="1.20.1280.50">
    <property type="match status" value="1"/>
</dbReference>
<feature type="domain" description="F-box" evidence="1">
    <location>
        <begin position="16"/>
        <end position="64"/>
    </location>
</feature>
<gene>
    <name evidence="2" type="ORF">PVAP13_3KG270100</name>
</gene>
<reference evidence="2" key="1">
    <citation type="submission" date="2020-05" db="EMBL/GenBank/DDBJ databases">
        <title>WGS assembly of Panicum virgatum.</title>
        <authorList>
            <person name="Lovell J.T."/>
            <person name="Jenkins J."/>
            <person name="Shu S."/>
            <person name="Juenger T.E."/>
            <person name="Schmutz J."/>
        </authorList>
    </citation>
    <scope>NUCLEOTIDE SEQUENCE</scope>
    <source>
        <strain evidence="2">AP13</strain>
    </source>
</reference>
<dbReference type="OrthoDB" id="661387at2759"/>
<dbReference type="SUPFAM" id="SSF52047">
    <property type="entry name" value="RNI-like"/>
    <property type="match status" value="1"/>
</dbReference>
<name>A0A8T0VBC6_PANVG</name>
<evidence type="ECO:0000313" key="3">
    <source>
        <dbReference type="Proteomes" id="UP000823388"/>
    </source>
</evidence>
<evidence type="ECO:0000259" key="1">
    <source>
        <dbReference type="Pfam" id="PF12937"/>
    </source>
</evidence>
<dbReference type="Pfam" id="PF12937">
    <property type="entry name" value="F-box-like"/>
    <property type="match status" value="1"/>
</dbReference>
<evidence type="ECO:0000313" key="2">
    <source>
        <dbReference type="EMBL" id="KAG2629169.1"/>
    </source>
</evidence>
<dbReference type="InterPro" id="IPR001810">
    <property type="entry name" value="F-box_dom"/>
</dbReference>
<protein>
    <recommendedName>
        <fullName evidence="1">F-box domain-containing protein</fullName>
    </recommendedName>
</protein>
<proteinExistence type="predicted"/>
<keyword evidence="3" id="KW-1185">Reference proteome</keyword>
<dbReference type="InterPro" id="IPR036047">
    <property type="entry name" value="F-box-like_dom_sf"/>
</dbReference>
<dbReference type="Gene3D" id="3.80.10.10">
    <property type="entry name" value="Ribonuclease Inhibitor"/>
    <property type="match status" value="1"/>
</dbReference>
<dbReference type="EMBL" id="CM029041">
    <property type="protein sequence ID" value="KAG2629169.1"/>
    <property type="molecule type" value="Genomic_DNA"/>
</dbReference>
<sequence length="259" mass="29043">MSSAALPPPPPPASGWAGLPHDVLWSAFTVLGQREILSGAGLACAAWWRFARDEPAMWRRIDLRASAPRDEDDDDDSSEWKAMTLAAVDRSAGQCEAFWGRADDEVLLYLADRTSYMKSLRVTSDYDVSSQVFAEVVKKFPMLEELELVLKPDAYNYGTKSGLPPTNSWVELFQSACEACSHLHNFTVRRASKVTRFDPYYLRERRRPFSIPVMHGLHSLELSDGSFTKDMVMQIVDKCPSLESLNISDVLAHTHGIKS</sequence>
<accession>A0A8T0VBC6</accession>
<dbReference type="Proteomes" id="UP000823388">
    <property type="component" value="Chromosome 3K"/>
</dbReference>
<comment type="caution">
    <text evidence="2">The sequence shown here is derived from an EMBL/GenBank/DDBJ whole genome shotgun (WGS) entry which is preliminary data.</text>
</comment>
<organism evidence="2 3">
    <name type="scientific">Panicum virgatum</name>
    <name type="common">Blackwell switchgrass</name>
    <dbReference type="NCBI Taxonomy" id="38727"/>
    <lineage>
        <taxon>Eukaryota</taxon>
        <taxon>Viridiplantae</taxon>
        <taxon>Streptophyta</taxon>
        <taxon>Embryophyta</taxon>
        <taxon>Tracheophyta</taxon>
        <taxon>Spermatophyta</taxon>
        <taxon>Magnoliopsida</taxon>
        <taxon>Liliopsida</taxon>
        <taxon>Poales</taxon>
        <taxon>Poaceae</taxon>
        <taxon>PACMAD clade</taxon>
        <taxon>Panicoideae</taxon>
        <taxon>Panicodae</taxon>
        <taxon>Paniceae</taxon>
        <taxon>Panicinae</taxon>
        <taxon>Panicum</taxon>
        <taxon>Panicum sect. Hiantes</taxon>
    </lineage>
</organism>
<dbReference type="PANTHER" id="PTHR38926:SF69">
    <property type="entry name" value="F-BOX DOMAIN-CONTAINING PROTEIN"/>
    <property type="match status" value="1"/>
</dbReference>
<dbReference type="AlphaFoldDB" id="A0A8T0VBC6"/>